<dbReference type="Proteomes" id="UP001060085">
    <property type="component" value="Linkage Group LG04"/>
</dbReference>
<gene>
    <name evidence="1" type="ORF">M9H77_16338</name>
</gene>
<keyword evidence="2" id="KW-1185">Reference proteome</keyword>
<name>A0ACC0B1H1_CATRO</name>
<accession>A0ACC0B1H1</accession>
<evidence type="ECO:0000313" key="2">
    <source>
        <dbReference type="Proteomes" id="UP001060085"/>
    </source>
</evidence>
<protein>
    <submittedName>
        <fullName evidence="1">Uncharacterized protein</fullName>
    </submittedName>
</protein>
<sequence>MAHSEDFVEENIVFENDVDPITFEEFFETKEYVDHEHFFATNRIFNSKVELVDCAKEIAMKVNTYLIVTRYLSSRTSNCRPYVTLGCESRGTNKPRTKPRVDDEVEEASRKSRAAKLTEEKLIQTEQFRKSHVPPLPKKIYNVAAKIKKDKMQGKIRLKKILCLSAQQGYTVFYRNCEDSNVQYATLEVVGMTPPSKNFTVATAFMRNQQATTYR</sequence>
<comment type="caution">
    <text evidence="1">The sequence shown here is derived from an EMBL/GenBank/DDBJ whole genome shotgun (WGS) entry which is preliminary data.</text>
</comment>
<evidence type="ECO:0000313" key="1">
    <source>
        <dbReference type="EMBL" id="KAI5666485.1"/>
    </source>
</evidence>
<reference evidence="2" key="1">
    <citation type="journal article" date="2023" name="Nat. Plants">
        <title>Single-cell RNA sequencing provides a high-resolution roadmap for understanding the multicellular compartmentation of specialized metabolism.</title>
        <authorList>
            <person name="Sun S."/>
            <person name="Shen X."/>
            <person name="Li Y."/>
            <person name="Li Y."/>
            <person name="Wang S."/>
            <person name="Li R."/>
            <person name="Zhang H."/>
            <person name="Shen G."/>
            <person name="Guo B."/>
            <person name="Wei J."/>
            <person name="Xu J."/>
            <person name="St-Pierre B."/>
            <person name="Chen S."/>
            <person name="Sun C."/>
        </authorList>
    </citation>
    <scope>NUCLEOTIDE SEQUENCE [LARGE SCALE GENOMIC DNA]</scope>
</reference>
<dbReference type="EMBL" id="CM044704">
    <property type="protein sequence ID" value="KAI5666485.1"/>
    <property type="molecule type" value="Genomic_DNA"/>
</dbReference>
<organism evidence="1 2">
    <name type="scientific">Catharanthus roseus</name>
    <name type="common">Madagascar periwinkle</name>
    <name type="synonym">Vinca rosea</name>
    <dbReference type="NCBI Taxonomy" id="4058"/>
    <lineage>
        <taxon>Eukaryota</taxon>
        <taxon>Viridiplantae</taxon>
        <taxon>Streptophyta</taxon>
        <taxon>Embryophyta</taxon>
        <taxon>Tracheophyta</taxon>
        <taxon>Spermatophyta</taxon>
        <taxon>Magnoliopsida</taxon>
        <taxon>eudicotyledons</taxon>
        <taxon>Gunneridae</taxon>
        <taxon>Pentapetalae</taxon>
        <taxon>asterids</taxon>
        <taxon>lamiids</taxon>
        <taxon>Gentianales</taxon>
        <taxon>Apocynaceae</taxon>
        <taxon>Rauvolfioideae</taxon>
        <taxon>Vinceae</taxon>
        <taxon>Catharanthinae</taxon>
        <taxon>Catharanthus</taxon>
    </lineage>
</organism>
<proteinExistence type="predicted"/>